<name>A0A2G2Z122_CAPAN</name>
<comment type="caution">
    <text evidence="1">The sequence shown here is derived from an EMBL/GenBank/DDBJ whole genome shotgun (WGS) entry which is preliminary data.</text>
</comment>
<reference evidence="1 2" key="1">
    <citation type="journal article" date="2014" name="Nat. Genet.">
        <title>Genome sequence of the hot pepper provides insights into the evolution of pungency in Capsicum species.</title>
        <authorList>
            <person name="Kim S."/>
            <person name="Park M."/>
            <person name="Yeom S.I."/>
            <person name="Kim Y.M."/>
            <person name="Lee J.M."/>
            <person name="Lee H.A."/>
            <person name="Seo E."/>
            <person name="Choi J."/>
            <person name="Cheong K."/>
            <person name="Kim K.T."/>
            <person name="Jung K."/>
            <person name="Lee G.W."/>
            <person name="Oh S.K."/>
            <person name="Bae C."/>
            <person name="Kim S.B."/>
            <person name="Lee H.Y."/>
            <person name="Kim S.Y."/>
            <person name="Kim M.S."/>
            <person name="Kang B.C."/>
            <person name="Jo Y.D."/>
            <person name="Yang H.B."/>
            <person name="Jeong H.J."/>
            <person name="Kang W.H."/>
            <person name="Kwon J.K."/>
            <person name="Shin C."/>
            <person name="Lim J.Y."/>
            <person name="Park J.H."/>
            <person name="Huh J.H."/>
            <person name="Kim J.S."/>
            <person name="Kim B.D."/>
            <person name="Cohen O."/>
            <person name="Paran I."/>
            <person name="Suh M.C."/>
            <person name="Lee S.B."/>
            <person name="Kim Y.K."/>
            <person name="Shin Y."/>
            <person name="Noh S.J."/>
            <person name="Park J."/>
            <person name="Seo Y.S."/>
            <person name="Kwon S.Y."/>
            <person name="Kim H.A."/>
            <person name="Park J.M."/>
            <person name="Kim H.J."/>
            <person name="Choi S.B."/>
            <person name="Bosland P.W."/>
            <person name="Reeves G."/>
            <person name="Jo S.H."/>
            <person name="Lee B.W."/>
            <person name="Cho H.T."/>
            <person name="Choi H.S."/>
            <person name="Lee M.S."/>
            <person name="Yu Y."/>
            <person name="Do Choi Y."/>
            <person name="Park B.S."/>
            <person name="van Deynze A."/>
            <person name="Ashrafi H."/>
            <person name="Hill T."/>
            <person name="Kim W.T."/>
            <person name="Pai H.S."/>
            <person name="Ahn H.K."/>
            <person name="Yeam I."/>
            <person name="Giovannoni J.J."/>
            <person name="Rose J.K."/>
            <person name="Sorensen I."/>
            <person name="Lee S.J."/>
            <person name="Kim R.W."/>
            <person name="Choi I.Y."/>
            <person name="Choi B.S."/>
            <person name="Lim J.S."/>
            <person name="Lee Y.H."/>
            <person name="Choi D."/>
        </authorList>
    </citation>
    <scope>NUCLEOTIDE SEQUENCE [LARGE SCALE GENOMIC DNA]</scope>
    <source>
        <strain evidence="2">cv. CM334</strain>
    </source>
</reference>
<evidence type="ECO:0000313" key="2">
    <source>
        <dbReference type="Proteomes" id="UP000222542"/>
    </source>
</evidence>
<dbReference type="EMBL" id="AYRZ02000007">
    <property type="protein sequence ID" value="PHT75686.1"/>
    <property type="molecule type" value="Genomic_DNA"/>
</dbReference>
<proteinExistence type="predicted"/>
<sequence>MDPKTNRFTISRDVVFDETSSLFFAQKLVLLRDDQDNMELLFPDVNVPSPCSEEGESVSLNQNILEFASPSHNISREGNGEQQAARWSTREKKQSDYLKDYEVKLKCYSVTSCFFTRALTTKEPLNYEESKGFPYWERAMQEEIDALDKNETWELVPKP</sequence>
<dbReference type="OMA" id="WSTREKK"/>
<organism evidence="1 2">
    <name type="scientific">Capsicum annuum</name>
    <name type="common">Capsicum pepper</name>
    <dbReference type="NCBI Taxonomy" id="4072"/>
    <lineage>
        <taxon>Eukaryota</taxon>
        <taxon>Viridiplantae</taxon>
        <taxon>Streptophyta</taxon>
        <taxon>Embryophyta</taxon>
        <taxon>Tracheophyta</taxon>
        <taxon>Spermatophyta</taxon>
        <taxon>Magnoliopsida</taxon>
        <taxon>eudicotyledons</taxon>
        <taxon>Gunneridae</taxon>
        <taxon>Pentapetalae</taxon>
        <taxon>asterids</taxon>
        <taxon>lamiids</taxon>
        <taxon>Solanales</taxon>
        <taxon>Solanaceae</taxon>
        <taxon>Solanoideae</taxon>
        <taxon>Capsiceae</taxon>
        <taxon>Capsicum</taxon>
    </lineage>
</organism>
<keyword evidence="2" id="KW-1185">Reference proteome</keyword>
<gene>
    <name evidence="1" type="ORF">T459_19208</name>
</gene>
<dbReference type="Proteomes" id="UP000222542">
    <property type="component" value="Unassembled WGS sequence"/>
</dbReference>
<protein>
    <submittedName>
        <fullName evidence="1">Uncharacterized protein</fullName>
    </submittedName>
</protein>
<accession>A0A2G2Z122</accession>
<dbReference type="Gramene" id="PHT75686">
    <property type="protein sequence ID" value="PHT75686"/>
    <property type="gene ID" value="T459_19208"/>
</dbReference>
<reference evidence="1 2" key="2">
    <citation type="journal article" date="2017" name="Genome Biol.">
        <title>New reference genome sequences of hot pepper reveal the massive evolution of plant disease-resistance genes by retroduplication.</title>
        <authorList>
            <person name="Kim S."/>
            <person name="Park J."/>
            <person name="Yeom S.I."/>
            <person name="Kim Y.M."/>
            <person name="Seo E."/>
            <person name="Kim K.T."/>
            <person name="Kim M.S."/>
            <person name="Lee J.M."/>
            <person name="Cheong K."/>
            <person name="Shin H.S."/>
            <person name="Kim S.B."/>
            <person name="Han K."/>
            <person name="Lee J."/>
            <person name="Park M."/>
            <person name="Lee H.A."/>
            <person name="Lee H.Y."/>
            <person name="Lee Y."/>
            <person name="Oh S."/>
            <person name="Lee J.H."/>
            <person name="Choi E."/>
            <person name="Choi E."/>
            <person name="Lee S.E."/>
            <person name="Jeon J."/>
            <person name="Kim H."/>
            <person name="Choi G."/>
            <person name="Song H."/>
            <person name="Lee J."/>
            <person name="Lee S.C."/>
            <person name="Kwon J.K."/>
            <person name="Lee H.Y."/>
            <person name="Koo N."/>
            <person name="Hong Y."/>
            <person name="Kim R.W."/>
            <person name="Kang W.H."/>
            <person name="Huh J.H."/>
            <person name="Kang B.C."/>
            <person name="Yang T.J."/>
            <person name="Lee Y.H."/>
            <person name="Bennetzen J.L."/>
            <person name="Choi D."/>
        </authorList>
    </citation>
    <scope>NUCLEOTIDE SEQUENCE [LARGE SCALE GENOMIC DNA]</scope>
    <source>
        <strain evidence="2">cv. CM334</strain>
    </source>
</reference>
<dbReference type="AlphaFoldDB" id="A0A2G2Z122"/>
<evidence type="ECO:0000313" key="1">
    <source>
        <dbReference type="EMBL" id="PHT75686.1"/>
    </source>
</evidence>